<keyword evidence="2" id="KW-0371">Homeobox</keyword>
<dbReference type="EMBL" id="AHHD01000537">
    <property type="protein sequence ID" value="EKG10002.1"/>
    <property type="molecule type" value="Genomic_DNA"/>
</dbReference>
<keyword evidence="2" id="KW-0238">DNA-binding</keyword>
<dbReference type="Proteomes" id="UP000007129">
    <property type="component" value="Unassembled WGS sequence"/>
</dbReference>
<comment type="caution">
    <text evidence="2">The sequence shown here is derived from an EMBL/GenBank/DDBJ whole genome shotgun (WGS) entry which is preliminary data.</text>
</comment>
<dbReference type="AlphaFoldDB" id="K2RAW3"/>
<evidence type="ECO:0000313" key="3">
    <source>
        <dbReference type="Proteomes" id="UP000007129"/>
    </source>
</evidence>
<evidence type="ECO:0000313" key="2">
    <source>
        <dbReference type="EMBL" id="EKG10002.1"/>
    </source>
</evidence>
<feature type="compositionally biased region" description="Basic and acidic residues" evidence="1">
    <location>
        <begin position="75"/>
        <end position="85"/>
    </location>
</feature>
<organism evidence="2 3">
    <name type="scientific">Macrophomina phaseolina (strain MS6)</name>
    <name type="common">Charcoal rot fungus</name>
    <dbReference type="NCBI Taxonomy" id="1126212"/>
    <lineage>
        <taxon>Eukaryota</taxon>
        <taxon>Fungi</taxon>
        <taxon>Dikarya</taxon>
        <taxon>Ascomycota</taxon>
        <taxon>Pezizomycotina</taxon>
        <taxon>Dothideomycetes</taxon>
        <taxon>Dothideomycetes incertae sedis</taxon>
        <taxon>Botryosphaeriales</taxon>
        <taxon>Botryosphaeriaceae</taxon>
        <taxon>Macrophomina</taxon>
    </lineage>
</organism>
<dbReference type="GO" id="GO:0003677">
    <property type="term" value="F:DNA binding"/>
    <property type="evidence" value="ECO:0007669"/>
    <property type="project" value="UniProtKB-KW"/>
</dbReference>
<protein>
    <submittedName>
        <fullName evidence="2">Homeodomain-related protein</fullName>
    </submittedName>
</protein>
<dbReference type="HOGENOM" id="CLU_866189_0_0_1"/>
<dbReference type="VEuPathDB" id="FungiDB:MPH_12914"/>
<evidence type="ECO:0000256" key="1">
    <source>
        <dbReference type="SAM" id="MobiDB-lite"/>
    </source>
</evidence>
<dbReference type="STRING" id="1126212.K2RAW3"/>
<dbReference type="OrthoDB" id="3562657at2759"/>
<name>K2RAW3_MACPH</name>
<proteinExistence type="predicted"/>
<dbReference type="InParanoid" id="K2RAW3"/>
<accession>K2RAW3</accession>
<feature type="region of interest" description="Disordered" evidence="1">
    <location>
        <begin position="223"/>
        <end position="252"/>
    </location>
</feature>
<dbReference type="SUPFAM" id="SSF46689">
    <property type="entry name" value="Homeodomain-like"/>
    <property type="match status" value="1"/>
</dbReference>
<sequence length="311" mass="34886">MCEQEHLLDYSEPIFFTPNRRPEQRRNIRGNVRSLAEGVFAHRTRLRERNSKAISQETNSPRTSRTDPHFQPAPRESHRTRDARTVSRPNRSTSGDMEPEGCTREQFGRGACDSLVSPGPNASVSSGSLAMTQIQSAITACQARRPVARDMCIQSISPELSFLIFILPDMMSVKALIYPQDDQDSTASLGCYGGLENVVVKQVQSSMWLVAGTVRNSKIPCADSKRKDDLMGSSDGEMDSTDENVSDGSSNCSGDQFLAKNQRWSQEDDRILCEWVKAGKPWPWIIRQFPMRTPGSVRTRHSMLRRKSTQS</sequence>
<feature type="compositionally biased region" description="Acidic residues" evidence="1">
    <location>
        <begin position="236"/>
        <end position="245"/>
    </location>
</feature>
<feature type="compositionally biased region" description="Polar residues" evidence="1">
    <location>
        <begin position="52"/>
        <end position="63"/>
    </location>
</feature>
<gene>
    <name evidence="2" type="ORF">MPH_12914</name>
</gene>
<dbReference type="InterPro" id="IPR009057">
    <property type="entry name" value="Homeodomain-like_sf"/>
</dbReference>
<feature type="region of interest" description="Disordered" evidence="1">
    <location>
        <begin position="43"/>
        <end position="101"/>
    </location>
</feature>
<reference evidence="2 3" key="1">
    <citation type="journal article" date="2012" name="BMC Genomics">
        <title>Tools to kill: Genome of one of the most destructive plant pathogenic fungi Macrophomina phaseolina.</title>
        <authorList>
            <person name="Islam M.S."/>
            <person name="Haque M.S."/>
            <person name="Islam M.M."/>
            <person name="Emdad E.M."/>
            <person name="Halim A."/>
            <person name="Hossen Q.M.M."/>
            <person name="Hossain M.Z."/>
            <person name="Ahmed B."/>
            <person name="Rahim S."/>
            <person name="Rahman M.S."/>
            <person name="Alam M.M."/>
            <person name="Hou S."/>
            <person name="Wan X."/>
            <person name="Saito J.A."/>
            <person name="Alam M."/>
        </authorList>
    </citation>
    <scope>NUCLEOTIDE SEQUENCE [LARGE SCALE GENOMIC DNA]</scope>
    <source>
        <strain evidence="2 3">MS6</strain>
    </source>
</reference>